<evidence type="ECO:0000259" key="1">
    <source>
        <dbReference type="Pfam" id="PF24542"/>
    </source>
</evidence>
<feature type="domain" description="TPPC8 first Ig-like" evidence="2">
    <location>
        <begin position="631"/>
        <end position="784"/>
    </location>
</feature>
<organism evidence="3 4">
    <name type="scientific">Oryza rufipogon</name>
    <name type="common">Brownbeard rice</name>
    <name type="synonym">Asian wild rice</name>
    <dbReference type="NCBI Taxonomy" id="4529"/>
    <lineage>
        <taxon>Eukaryota</taxon>
        <taxon>Viridiplantae</taxon>
        <taxon>Streptophyta</taxon>
        <taxon>Embryophyta</taxon>
        <taxon>Tracheophyta</taxon>
        <taxon>Spermatophyta</taxon>
        <taxon>Magnoliopsida</taxon>
        <taxon>Liliopsida</taxon>
        <taxon>Poales</taxon>
        <taxon>Poaceae</taxon>
        <taxon>BOP clade</taxon>
        <taxon>Oryzoideae</taxon>
        <taxon>Oryzeae</taxon>
        <taxon>Oryzinae</taxon>
        <taxon>Oryza</taxon>
    </lineage>
</organism>
<accession>A0A0E0P289</accession>
<proteinExistence type="predicted"/>
<dbReference type="Pfam" id="PF24545">
    <property type="entry name" value="Ig_TPPC8_1st"/>
    <property type="match status" value="1"/>
</dbReference>
<dbReference type="EnsemblPlants" id="ORUFI03G38160.1">
    <property type="protein sequence ID" value="ORUFI03G38160.1"/>
    <property type="gene ID" value="ORUFI03G38160"/>
</dbReference>
<dbReference type="InterPro" id="IPR011990">
    <property type="entry name" value="TPR-like_helical_dom_sf"/>
</dbReference>
<dbReference type="Proteomes" id="UP000008022">
    <property type="component" value="Unassembled WGS sequence"/>
</dbReference>
<dbReference type="FunFam" id="1.25.40.10:FF:000535">
    <property type="entry name" value="Os03g0786900 protein"/>
    <property type="match status" value="1"/>
</dbReference>
<dbReference type="SUPFAM" id="SSF48452">
    <property type="entry name" value="TPR-like"/>
    <property type="match status" value="1"/>
</dbReference>
<reference evidence="3" key="2">
    <citation type="submission" date="2015-06" db="UniProtKB">
        <authorList>
            <consortium name="EnsemblPlants"/>
        </authorList>
    </citation>
    <scope>IDENTIFICATION</scope>
</reference>
<dbReference type="InterPro" id="IPR024420">
    <property type="entry name" value="TRAPP_III_complex_Trs85"/>
</dbReference>
<dbReference type="Pfam" id="PF12739">
    <property type="entry name" value="TRAPPC-Trs85"/>
    <property type="match status" value="2"/>
</dbReference>
<dbReference type="eggNOG" id="KOG1938">
    <property type="taxonomic scope" value="Eukaryota"/>
</dbReference>
<evidence type="ECO:0000313" key="3">
    <source>
        <dbReference type="EnsemblPlants" id="ORUFI03G38160.1"/>
    </source>
</evidence>
<feature type="domain" description="TPPC8 C-terminal Ig-like" evidence="1">
    <location>
        <begin position="1181"/>
        <end position="1308"/>
    </location>
</feature>
<name>A0A0E0P289_ORYRU</name>
<dbReference type="InterPro" id="IPR058541">
    <property type="entry name" value="Ig_TPPC8_1st"/>
</dbReference>
<dbReference type="GO" id="GO:1990072">
    <property type="term" value="C:TRAPPIII protein complex"/>
    <property type="evidence" value="ECO:0007669"/>
    <property type="project" value="TreeGrafter"/>
</dbReference>
<dbReference type="HOGENOM" id="CLU_005525_0_0_1"/>
<protein>
    <recommendedName>
        <fullName evidence="5">Trafficking protein particle complex subunit 8</fullName>
    </recommendedName>
</protein>
<sequence>MDPLRSYLGRLLLEEITPVVMVLTTPLAEAACRKSGLSVVDMLSPFSLFKKIDGDSPPRCSPLPIIVCMTLVAFHSIGFCDLMGNPLYAVPVRTASDQPYRLQMFKIRMVYASDVRKQDYEVADQRIKPVVSEANESALPDLLSDPPQLEDVLSKPEAELCPLWIKKFNRALMRTLSFSEHETFDHPVACLLVVSSKDNEPISKFVDLFNTNQLPSLLNEGIMDPQILKHYLILHDQQDGPQEIAMNILAEMKSTLGLNDCKLLCINSSTEADGADAENSWLPYIKDFMQDLASNHIIPYMEQKIRVLNQQVATTRKGFRNQIKNLWWRKRDDVPEAANGPMQVFAVTLFFFFNRYTFTSIESQIRVLGDYAFMLRDYELALSNYRLLSTDYKLDKAWKRFAGVQEMSGLCYFMLDQSRKDAEYCMDSAFSTYLRIGSSGKRNATRCGIWWAEMLKTRGQYREASSVYYRVSNEEPSLHSAVLLEQAACCYVLSKPPMLRKYGFHLVLAGNSYYISDQKQHAVRAYRNALFVYKQHPWSYINDHVHFNVGRWYGVLGIFDVAIKHLLEVIACSHQSLTTQSMFLNDFFHFVQSMGKKFDVYKLQLPVINMPSLRVIYEDHRTYASDADVNVSESIWQELEEEMIPSSSIVRTNWLEKSPDLRKYKDSCVCVVGEAVKVRIELRNPLQIPVVVSCISLICQLSTSLDASSAVNSVLTTGAGEDIANTKPAISTFEDDGNNFTVSKLDIVLGGSETKSVQLEVTPKVEGILKLHGIRWTLSDLLVGYQYFEFDTKRKTKKGKKGPRRTLSNTLIVIKGLPKLTGCIDHLPTNAFAGDLRLLKLNLRNQSEYAVKVCSNEHNFWSKFNGTTQFEPTTTNHTFKEGFQKTTRSSEPQNYFFYEFTLVRLLTETISKVYVVICVPYGPHTRSWSMDDLLVNVAKNIKMKLSHPRFVIPGDLSEVDFEFPQCLRKHVQSEISTVSTKRTQGDAKGLLFTFSQVFPSLNVSFAIRMCSSRLKEYIVRMDILNRTPSESFILHQLSCNDSKWAISSLPLCDSIRSIETVSANQSVSCFFKIKDLGTNSCKEAENSSCRSDMLFLSREGNSNTEEFDVSQSPITNFHYQERYQQGRLAKGPRDLLDFILISKAVGGNYSKSDPDVQLLSHHVCHCSAIDQSPIWWFMEGPRTVTHDFSKSYCEANIQLVIHNTVQHNISARVVTYDSVPDKSQTVNLQDSNSNQGGWYDVSLENDIKAISTAKGTHYQKQPSESISPFVWCSLSSSQVDLKPDTSTKVPLKVCIFMPGTYNLSNYQLQWKVHSSEVGQVDENQRSGGGQGHPFYVTVLQDA</sequence>
<dbReference type="PANTHER" id="PTHR12975:SF6">
    <property type="entry name" value="TRAFFICKING PROTEIN PARTICLE COMPLEX SUBUNIT 8"/>
    <property type="match status" value="1"/>
</dbReference>
<dbReference type="PANTHER" id="PTHR12975">
    <property type="entry name" value="TRANSPORT PROTEIN TRAPP"/>
    <property type="match status" value="1"/>
</dbReference>
<dbReference type="Gramene" id="ORUFI03G38160.1">
    <property type="protein sequence ID" value="ORUFI03G38160.1"/>
    <property type="gene ID" value="ORUFI03G38160"/>
</dbReference>
<dbReference type="OMA" id="GHTISMW"/>
<dbReference type="Pfam" id="PF24542">
    <property type="entry name" value="Ig_TPPC8_C"/>
    <property type="match status" value="1"/>
</dbReference>
<evidence type="ECO:0000313" key="4">
    <source>
        <dbReference type="Proteomes" id="UP000008022"/>
    </source>
</evidence>
<reference evidence="4" key="1">
    <citation type="submission" date="2013-06" db="EMBL/GenBank/DDBJ databases">
        <authorList>
            <person name="Zhao Q."/>
        </authorList>
    </citation>
    <scope>NUCLEOTIDE SEQUENCE</scope>
    <source>
        <strain evidence="4">cv. W1943</strain>
    </source>
</reference>
<evidence type="ECO:0008006" key="5">
    <source>
        <dbReference type="Google" id="ProtNLM"/>
    </source>
</evidence>
<dbReference type="InterPro" id="IPR057651">
    <property type="entry name" value="Ig_TPPC8_C"/>
</dbReference>
<dbReference type="STRING" id="4529.A0A0E0P289"/>
<evidence type="ECO:0000259" key="2">
    <source>
        <dbReference type="Pfam" id="PF24545"/>
    </source>
</evidence>
<keyword evidence="4" id="KW-1185">Reference proteome</keyword>
<dbReference type="Gene3D" id="1.25.40.10">
    <property type="entry name" value="Tetratricopeptide repeat domain"/>
    <property type="match status" value="1"/>
</dbReference>